<dbReference type="PANTHER" id="PTHR42815">
    <property type="entry name" value="FAD-BINDING, PUTATIVE (AFU_ORTHOLOGUE AFUA_6G07600)-RELATED"/>
    <property type="match status" value="1"/>
</dbReference>
<dbReference type="InterPro" id="IPR011576">
    <property type="entry name" value="Pyridox_Oxase_N"/>
</dbReference>
<dbReference type="PANTHER" id="PTHR42815:SF2">
    <property type="entry name" value="FAD-BINDING, PUTATIVE (AFU_ORTHOLOGUE AFUA_6G07600)-RELATED"/>
    <property type="match status" value="1"/>
</dbReference>
<dbReference type="InterPro" id="IPR012349">
    <property type="entry name" value="Split_barrel_FMN-bd"/>
</dbReference>
<feature type="region of interest" description="Disordered" evidence="1">
    <location>
        <begin position="50"/>
        <end position="71"/>
    </location>
</feature>
<feature type="compositionally biased region" description="Low complexity" evidence="1">
    <location>
        <begin position="61"/>
        <end position="71"/>
    </location>
</feature>
<dbReference type="Gene3D" id="2.30.110.10">
    <property type="entry name" value="Electron Transport, Fmn-binding Protein, Chain A"/>
    <property type="match status" value="1"/>
</dbReference>
<evidence type="ECO:0000313" key="3">
    <source>
        <dbReference type="EMBL" id="GLJ67620.1"/>
    </source>
</evidence>
<proteinExistence type="predicted"/>
<keyword evidence="4" id="KW-1185">Reference proteome</keyword>
<dbReference type="EMBL" id="BSEL01000004">
    <property type="protein sequence ID" value="GLJ67620.1"/>
    <property type="molecule type" value="Genomic_DNA"/>
</dbReference>
<organism evidence="3 4">
    <name type="scientific">Nocardioides luteus</name>
    <dbReference type="NCBI Taxonomy" id="1844"/>
    <lineage>
        <taxon>Bacteria</taxon>
        <taxon>Bacillati</taxon>
        <taxon>Actinomycetota</taxon>
        <taxon>Actinomycetes</taxon>
        <taxon>Propionibacteriales</taxon>
        <taxon>Nocardioidaceae</taxon>
        <taxon>Nocardioides</taxon>
    </lineage>
</organism>
<dbReference type="Pfam" id="PF01243">
    <property type="entry name" value="PNPOx_N"/>
    <property type="match status" value="1"/>
</dbReference>
<name>A0ABQ5SVH6_9ACTN</name>
<evidence type="ECO:0000313" key="4">
    <source>
        <dbReference type="Proteomes" id="UP001142292"/>
    </source>
</evidence>
<evidence type="ECO:0000256" key="1">
    <source>
        <dbReference type="SAM" id="MobiDB-lite"/>
    </source>
</evidence>
<gene>
    <name evidence="3" type="ORF">GCM10017579_16560</name>
</gene>
<dbReference type="SUPFAM" id="SSF50475">
    <property type="entry name" value="FMN-binding split barrel"/>
    <property type="match status" value="1"/>
</dbReference>
<evidence type="ECO:0000259" key="2">
    <source>
        <dbReference type="Pfam" id="PF01243"/>
    </source>
</evidence>
<reference evidence="3" key="2">
    <citation type="submission" date="2023-01" db="EMBL/GenBank/DDBJ databases">
        <authorList>
            <person name="Sun Q."/>
            <person name="Evtushenko L."/>
        </authorList>
    </citation>
    <scope>NUCLEOTIDE SEQUENCE</scope>
    <source>
        <strain evidence="3">VKM Ac-1246</strain>
    </source>
</reference>
<dbReference type="Proteomes" id="UP001142292">
    <property type="component" value="Unassembled WGS sequence"/>
</dbReference>
<sequence>MRSAAELEEVVGSRPAATILKVIDHLDDHCREFLNRSPYAVATVFDDSDPLGAPRTEGVADPSSSSPDRLDLPGLTHGAEGASVGVVALVPGYGETVRVNGRLGLEGGPHVRVEEAYLHCAKCVIRSKLWADVPEDQKDLDASPSKGADLDAVPGARELLARSPFVALGTVDASGGADASPKGDPAGFVEILDATTLAVPDRPGNRRTDTFHNLVERPEIAMLAVVPGLETVLEIRGTARVSRDEELRKRMVVQRNVPKVAVLIDVTEVELRPDPAIARLWAAEERIAPGDLPRAARIWTDHLALNQTSGEPAPVAEMYTAEQALATGLEQDYTTGVY</sequence>
<comment type="caution">
    <text evidence="3">The sequence shown here is derived from an EMBL/GenBank/DDBJ whole genome shotgun (WGS) entry which is preliminary data.</text>
</comment>
<reference evidence="3" key="1">
    <citation type="journal article" date="2014" name="Int. J. Syst. Evol. Microbiol.">
        <title>Complete genome of a new Firmicutes species belonging to the dominant human colonic microbiota ('Ruminococcus bicirculans') reveals two chromosomes and a selective capacity to utilize plant glucans.</title>
        <authorList>
            <consortium name="NISC Comparative Sequencing Program"/>
            <person name="Wegmann U."/>
            <person name="Louis P."/>
            <person name="Goesmann A."/>
            <person name="Henrissat B."/>
            <person name="Duncan S.H."/>
            <person name="Flint H.J."/>
        </authorList>
    </citation>
    <scope>NUCLEOTIDE SEQUENCE</scope>
    <source>
        <strain evidence="3">VKM Ac-1246</strain>
    </source>
</reference>
<feature type="domain" description="Pyridoxamine 5'-phosphate oxidase N-terminal" evidence="2">
    <location>
        <begin position="156"/>
        <end position="270"/>
    </location>
</feature>
<protein>
    <recommendedName>
        <fullName evidence="2">Pyridoxamine 5'-phosphate oxidase N-terminal domain-containing protein</fullName>
    </recommendedName>
</protein>
<accession>A0ABQ5SVH6</accession>